<organism evidence="1 2">
    <name type="scientific">Dipteronia dyeriana</name>
    <dbReference type="NCBI Taxonomy" id="168575"/>
    <lineage>
        <taxon>Eukaryota</taxon>
        <taxon>Viridiplantae</taxon>
        <taxon>Streptophyta</taxon>
        <taxon>Embryophyta</taxon>
        <taxon>Tracheophyta</taxon>
        <taxon>Spermatophyta</taxon>
        <taxon>Magnoliopsida</taxon>
        <taxon>eudicotyledons</taxon>
        <taxon>Gunneridae</taxon>
        <taxon>Pentapetalae</taxon>
        <taxon>rosids</taxon>
        <taxon>malvids</taxon>
        <taxon>Sapindales</taxon>
        <taxon>Sapindaceae</taxon>
        <taxon>Hippocastanoideae</taxon>
        <taxon>Acereae</taxon>
        <taxon>Dipteronia</taxon>
    </lineage>
</organism>
<dbReference type="EMBL" id="JANJYI010000002">
    <property type="protein sequence ID" value="KAK2659995.1"/>
    <property type="molecule type" value="Genomic_DNA"/>
</dbReference>
<dbReference type="Proteomes" id="UP001280121">
    <property type="component" value="Unassembled WGS sequence"/>
</dbReference>
<dbReference type="PANTHER" id="PTHR31973:SF197">
    <property type="entry name" value="SWIM-TYPE DOMAIN-CONTAINING PROTEIN"/>
    <property type="match status" value="1"/>
</dbReference>
<name>A0AAE0CQM1_9ROSI</name>
<evidence type="ECO:0000313" key="1">
    <source>
        <dbReference type="EMBL" id="KAK2659995.1"/>
    </source>
</evidence>
<comment type="caution">
    <text evidence="1">The sequence shown here is derived from an EMBL/GenBank/DDBJ whole genome shotgun (WGS) entry which is preliminary data.</text>
</comment>
<evidence type="ECO:0000313" key="2">
    <source>
        <dbReference type="Proteomes" id="UP001280121"/>
    </source>
</evidence>
<proteinExistence type="predicted"/>
<dbReference type="PANTHER" id="PTHR31973">
    <property type="entry name" value="POLYPROTEIN, PUTATIVE-RELATED"/>
    <property type="match status" value="1"/>
</dbReference>
<sequence>MQIRAYKNEHLCHRLCRSEEARAKWIASKFGTLVKNNPDIKSEGTSSVGKEHEASFKHLRKYAIMVQQCNPGSVAYLYLLEPTTTFQRFFPRFEAQKNGFIEGCRLFIGIDGCHLKGLSGEVLLSAIALDANNGIFFNAFCIREGEIVASWS</sequence>
<protein>
    <recommendedName>
        <fullName evidence="3">MULE transposase domain-containing protein</fullName>
    </recommendedName>
</protein>
<keyword evidence="2" id="KW-1185">Reference proteome</keyword>
<accession>A0AAE0CQM1</accession>
<evidence type="ECO:0008006" key="3">
    <source>
        <dbReference type="Google" id="ProtNLM"/>
    </source>
</evidence>
<dbReference type="AlphaFoldDB" id="A0AAE0CQM1"/>
<reference evidence="1" key="1">
    <citation type="journal article" date="2023" name="Plant J.">
        <title>Genome sequences and population genomics provide insights into the demographic history, inbreeding, and mutation load of two 'living fossil' tree species of Dipteronia.</title>
        <authorList>
            <person name="Feng Y."/>
            <person name="Comes H.P."/>
            <person name="Chen J."/>
            <person name="Zhu S."/>
            <person name="Lu R."/>
            <person name="Zhang X."/>
            <person name="Li P."/>
            <person name="Qiu J."/>
            <person name="Olsen K.M."/>
            <person name="Qiu Y."/>
        </authorList>
    </citation>
    <scope>NUCLEOTIDE SEQUENCE</scope>
    <source>
        <strain evidence="1">KIB01</strain>
    </source>
</reference>
<gene>
    <name evidence="1" type="ORF">Ddye_006528</name>
</gene>